<evidence type="ECO:0000256" key="1">
    <source>
        <dbReference type="SAM" id="Phobius"/>
    </source>
</evidence>
<keyword evidence="1" id="KW-0812">Transmembrane</keyword>
<organism evidence="3 4">
    <name type="scientific">Mycena pura</name>
    <dbReference type="NCBI Taxonomy" id="153505"/>
    <lineage>
        <taxon>Eukaryota</taxon>
        <taxon>Fungi</taxon>
        <taxon>Dikarya</taxon>
        <taxon>Basidiomycota</taxon>
        <taxon>Agaricomycotina</taxon>
        <taxon>Agaricomycetes</taxon>
        <taxon>Agaricomycetidae</taxon>
        <taxon>Agaricales</taxon>
        <taxon>Marasmiineae</taxon>
        <taxon>Mycenaceae</taxon>
        <taxon>Mycena</taxon>
    </lineage>
</organism>
<accession>A0AAD6YI07</accession>
<sequence>MRLEALFPRQSDQCILCPTTPSCNCAPNQQCFFTSRDCNTCATVKCTSPDSNTSASGGVSKGALAGGIIGSLIFLALAVCAFLWCRRRLSIQNHDDQFYDVKSDSPASAETVLRPDPVEKPQPAVLRDLSSFDPPSQRLPLRYQTAGADSESTNVIPFVTRRMAGAGGRRRFPR</sequence>
<evidence type="ECO:0000313" key="3">
    <source>
        <dbReference type="EMBL" id="KAJ7218537.1"/>
    </source>
</evidence>
<dbReference type="Proteomes" id="UP001219525">
    <property type="component" value="Unassembled WGS sequence"/>
</dbReference>
<name>A0AAD6YI07_9AGAR</name>
<comment type="caution">
    <text evidence="3">The sequence shown here is derived from an EMBL/GenBank/DDBJ whole genome shotgun (WGS) entry which is preliminary data.</text>
</comment>
<dbReference type="InterPro" id="IPR018571">
    <property type="entry name" value="Membrane_anchor_Opy2_N"/>
</dbReference>
<evidence type="ECO:0000259" key="2">
    <source>
        <dbReference type="Pfam" id="PF09463"/>
    </source>
</evidence>
<reference evidence="3" key="1">
    <citation type="submission" date="2023-03" db="EMBL/GenBank/DDBJ databases">
        <title>Massive genome expansion in bonnet fungi (Mycena s.s.) driven by repeated elements and novel gene families across ecological guilds.</title>
        <authorList>
            <consortium name="Lawrence Berkeley National Laboratory"/>
            <person name="Harder C.B."/>
            <person name="Miyauchi S."/>
            <person name="Viragh M."/>
            <person name="Kuo A."/>
            <person name="Thoen E."/>
            <person name="Andreopoulos B."/>
            <person name="Lu D."/>
            <person name="Skrede I."/>
            <person name="Drula E."/>
            <person name="Henrissat B."/>
            <person name="Morin E."/>
            <person name="Kohler A."/>
            <person name="Barry K."/>
            <person name="LaButti K."/>
            <person name="Morin E."/>
            <person name="Salamov A."/>
            <person name="Lipzen A."/>
            <person name="Mereny Z."/>
            <person name="Hegedus B."/>
            <person name="Baldrian P."/>
            <person name="Stursova M."/>
            <person name="Weitz H."/>
            <person name="Taylor A."/>
            <person name="Grigoriev I.V."/>
            <person name="Nagy L.G."/>
            <person name="Martin F."/>
            <person name="Kauserud H."/>
        </authorList>
    </citation>
    <scope>NUCLEOTIDE SEQUENCE</scope>
    <source>
        <strain evidence="3">9144</strain>
    </source>
</reference>
<proteinExistence type="predicted"/>
<dbReference type="CDD" id="cd12087">
    <property type="entry name" value="TM_EGFR-like"/>
    <property type="match status" value="1"/>
</dbReference>
<keyword evidence="1" id="KW-1133">Transmembrane helix</keyword>
<feature type="transmembrane region" description="Helical" evidence="1">
    <location>
        <begin position="63"/>
        <end position="85"/>
    </location>
</feature>
<dbReference type="EMBL" id="JARJCW010000012">
    <property type="protein sequence ID" value="KAJ7218537.1"/>
    <property type="molecule type" value="Genomic_DNA"/>
</dbReference>
<feature type="domain" description="Membrane anchor Opy2 N-terminal" evidence="2">
    <location>
        <begin position="14"/>
        <end position="46"/>
    </location>
</feature>
<evidence type="ECO:0000313" key="4">
    <source>
        <dbReference type="Proteomes" id="UP001219525"/>
    </source>
</evidence>
<protein>
    <recommendedName>
        <fullName evidence="2">Membrane anchor Opy2 N-terminal domain-containing protein</fullName>
    </recommendedName>
</protein>
<dbReference type="Pfam" id="PF09463">
    <property type="entry name" value="Opy2"/>
    <property type="match status" value="1"/>
</dbReference>
<dbReference type="AlphaFoldDB" id="A0AAD6YI07"/>
<gene>
    <name evidence="3" type="ORF">GGX14DRAFT_595199</name>
</gene>
<keyword evidence="4" id="KW-1185">Reference proteome</keyword>
<keyword evidence="1" id="KW-0472">Membrane</keyword>